<dbReference type="EMBL" id="CM047943">
    <property type="protein sequence ID" value="KAI9900227.1"/>
    <property type="molecule type" value="Genomic_DNA"/>
</dbReference>
<sequence>MSDATTAQAAEDSFKLYRYEPSIVAAVISVVVFGLLTAGHLWRIYRSRAFYFTAFAIGGIFQTVGYVGRALGHADKEALGPYIMQAILILVAPALFAASIYMILARLIRAVRAEHHSLIPTLWVTRVFVAGDVLSFTLQAGGGGLQGARDADLFDLGEKVLLAGLWVQIVVFGFFVVVTGLFHRRLLLAPTLASERGVVAWRRHLRVLYATSALVLVRSVFRVVEYIQGNAGYLMSHEVFLYVFDMLLMVAVMAVFLVWYVDDLQQTGTEGAGAGKDMVAVGSNPGSSDGMMEDLSSRRHHHDQV</sequence>
<keyword evidence="2" id="KW-1185">Reference proteome</keyword>
<reference evidence="1" key="1">
    <citation type="submission" date="2022-10" db="EMBL/GenBank/DDBJ databases">
        <title>Complete Genome of Trichothecium roseum strain YXFP-22015, a Plant Pathogen Isolated from Citrus.</title>
        <authorList>
            <person name="Wang Y."/>
            <person name="Zhu L."/>
        </authorList>
    </citation>
    <scope>NUCLEOTIDE SEQUENCE</scope>
    <source>
        <strain evidence="1">YXFP-22015</strain>
    </source>
</reference>
<organism evidence="1 2">
    <name type="scientific">Trichothecium roseum</name>
    <dbReference type="NCBI Taxonomy" id="47278"/>
    <lineage>
        <taxon>Eukaryota</taxon>
        <taxon>Fungi</taxon>
        <taxon>Dikarya</taxon>
        <taxon>Ascomycota</taxon>
        <taxon>Pezizomycotina</taxon>
        <taxon>Sordariomycetes</taxon>
        <taxon>Hypocreomycetidae</taxon>
        <taxon>Hypocreales</taxon>
        <taxon>Hypocreales incertae sedis</taxon>
        <taxon>Trichothecium</taxon>
    </lineage>
</organism>
<name>A0ACC0V1S4_9HYPO</name>
<evidence type="ECO:0000313" key="2">
    <source>
        <dbReference type="Proteomes" id="UP001163324"/>
    </source>
</evidence>
<protein>
    <submittedName>
        <fullName evidence="1">Uncharacterized protein</fullName>
    </submittedName>
</protein>
<accession>A0ACC0V1S4</accession>
<proteinExistence type="predicted"/>
<evidence type="ECO:0000313" key="1">
    <source>
        <dbReference type="EMBL" id="KAI9900227.1"/>
    </source>
</evidence>
<gene>
    <name evidence="1" type="ORF">N3K66_004489</name>
</gene>
<comment type="caution">
    <text evidence="1">The sequence shown here is derived from an EMBL/GenBank/DDBJ whole genome shotgun (WGS) entry which is preliminary data.</text>
</comment>
<dbReference type="Proteomes" id="UP001163324">
    <property type="component" value="Chromosome 4"/>
</dbReference>